<feature type="region of interest" description="Disordered" evidence="1">
    <location>
        <begin position="208"/>
        <end position="230"/>
    </location>
</feature>
<name>X0YC50_9ZZZZ</name>
<feature type="compositionally biased region" description="Low complexity" evidence="1">
    <location>
        <begin position="210"/>
        <end position="224"/>
    </location>
</feature>
<dbReference type="EMBL" id="BARS01052701">
    <property type="protein sequence ID" value="GAG44867.1"/>
    <property type="molecule type" value="Genomic_DNA"/>
</dbReference>
<reference evidence="2" key="1">
    <citation type="journal article" date="2014" name="Front. Microbiol.">
        <title>High frequency of phylogenetically diverse reductive dehalogenase-homologous genes in deep subseafloor sedimentary metagenomes.</title>
        <authorList>
            <person name="Kawai M."/>
            <person name="Futagami T."/>
            <person name="Toyoda A."/>
            <person name="Takaki Y."/>
            <person name="Nishi S."/>
            <person name="Hori S."/>
            <person name="Arai W."/>
            <person name="Tsubouchi T."/>
            <person name="Morono Y."/>
            <person name="Uchiyama I."/>
            <person name="Ito T."/>
            <person name="Fujiyama A."/>
            <person name="Inagaki F."/>
            <person name="Takami H."/>
        </authorList>
    </citation>
    <scope>NUCLEOTIDE SEQUENCE</scope>
    <source>
        <strain evidence="2">Expedition CK06-06</strain>
    </source>
</reference>
<protein>
    <submittedName>
        <fullName evidence="2">Uncharacterized protein</fullName>
    </submittedName>
</protein>
<comment type="caution">
    <text evidence="2">The sequence shown here is derived from an EMBL/GenBank/DDBJ whole genome shotgun (WGS) entry which is preliminary data.</text>
</comment>
<sequence length="230" mass="24868">EGVPVRDFMRPPAVIEMEICADSGTIPSQVCPERIIEIFAQDQPPLGPDHDIHQMVPIDTRADCVASEHTPANVVAERYFQVYPADGLQWAQENGIEQPPPLCSETVSTGEAAITWPADGQTVEGILTIEGVALASSFSQYVVEYGVSWSPQAYGPVAGPFSAPVEGGPLAEWDTREQPNGPYTLRVVVFDQMGESYEGKTTLIVNNQMPTPTETTTPIPATETQGRIQA</sequence>
<evidence type="ECO:0000256" key="1">
    <source>
        <dbReference type="SAM" id="MobiDB-lite"/>
    </source>
</evidence>
<feature type="non-terminal residue" evidence="2">
    <location>
        <position position="230"/>
    </location>
</feature>
<gene>
    <name evidence="2" type="ORF">S01H1_78317</name>
</gene>
<dbReference type="AlphaFoldDB" id="X0YC50"/>
<accession>X0YC50</accession>
<proteinExistence type="predicted"/>
<organism evidence="2">
    <name type="scientific">marine sediment metagenome</name>
    <dbReference type="NCBI Taxonomy" id="412755"/>
    <lineage>
        <taxon>unclassified sequences</taxon>
        <taxon>metagenomes</taxon>
        <taxon>ecological metagenomes</taxon>
    </lineage>
</organism>
<evidence type="ECO:0000313" key="2">
    <source>
        <dbReference type="EMBL" id="GAG44867.1"/>
    </source>
</evidence>
<feature type="non-terminal residue" evidence="2">
    <location>
        <position position="1"/>
    </location>
</feature>